<evidence type="ECO:0000259" key="8">
    <source>
        <dbReference type="Pfam" id="PF11967"/>
    </source>
</evidence>
<feature type="domain" description="DNA replication/recombination mediator RecO N-terminal" evidence="8">
    <location>
        <begin position="2"/>
        <end position="74"/>
    </location>
</feature>
<comment type="function">
    <text evidence="7">Involved in DNA repair and RecF pathway recombination.</text>
</comment>
<keyword evidence="4 7" id="KW-0233">DNA recombination</keyword>
<dbReference type="EMBL" id="LCLU01000006">
    <property type="protein sequence ID" value="KKU22716.1"/>
    <property type="molecule type" value="Genomic_DNA"/>
</dbReference>
<dbReference type="Gene3D" id="1.20.1440.120">
    <property type="entry name" value="Recombination protein O, C-terminal domain"/>
    <property type="match status" value="1"/>
</dbReference>
<dbReference type="GO" id="GO:0043590">
    <property type="term" value="C:bacterial nucleoid"/>
    <property type="evidence" value="ECO:0007669"/>
    <property type="project" value="TreeGrafter"/>
</dbReference>
<protein>
    <recommendedName>
        <fullName evidence="2 7">DNA repair protein RecO</fullName>
    </recommendedName>
    <alternativeName>
        <fullName evidence="6 7">Recombination protein O</fullName>
    </alternativeName>
</protein>
<comment type="similarity">
    <text evidence="1 7">Belongs to the RecO family.</text>
</comment>
<dbReference type="SUPFAM" id="SSF57863">
    <property type="entry name" value="ArfGap/RecO-like zinc finger"/>
    <property type="match status" value="1"/>
</dbReference>
<evidence type="ECO:0000256" key="7">
    <source>
        <dbReference type="HAMAP-Rule" id="MF_00201"/>
    </source>
</evidence>
<dbReference type="PANTHER" id="PTHR33991:SF1">
    <property type="entry name" value="DNA REPAIR PROTEIN RECO"/>
    <property type="match status" value="1"/>
</dbReference>
<evidence type="ECO:0000313" key="9">
    <source>
        <dbReference type="EMBL" id="KKU22716.1"/>
    </source>
</evidence>
<sequence>MHQTLGVVIKKHDIGEADRFLTIFTRDFGKIETTARGIRKIEAKLLGHSELFCYSHFMFSDGRTRPVLTGALAIENFSSLRSNLEKLAAAFQMTEILNDSIAGPRKDLSVWNLTLSTLKELNSAPASNAKKFFCFFQTNLLKHLGHQPELWKCVVCRKKIKPENNFFSPSKGGVICENCPKTGNKTIPISAEAIKILRTFLAKEAAFLRKLRLKKTEIEELELILNRFTAYHFE</sequence>
<gene>
    <name evidence="7" type="primary">recO</name>
    <name evidence="9" type="ORF">UX33_C0006G0005</name>
</gene>
<dbReference type="Proteomes" id="UP000034569">
    <property type="component" value="Unassembled WGS sequence"/>
</dbReference>
<dbReference type="InterPro" id="IPR037278">
    <property type="entry name" value="ARFGAP/RecO"/>
</dbReference>
<dbReference type="InterPro" id="IPR022572">
    <property type="entry name" value="DNA_rep/recomb_RecO_N"/>
</dbReference>
<dbReference type="PANTHER" id="PTHR33991">
    <property type="entry name" value="DNA REPAIR PROTEIN RECO"/>
    <property type="match status" value="1"/>
</dbReference>
<dbReference type="NCBIfam" id="TIGR00613">
    <property type="entry name" value="reco"/>
    <property type="match status" value="1"/>
</dbReference>
<dbReference type="Pfam" id="PF11967">
    <property type="entry name" value="RecO_N"/>
    <property type="match status" value="1"/>
</dbReference>
<dbReference type="Gene3D" id="2.40.50.140">
    <property type="entry name" value="Nucleic acid-binding proteins"/>
    <property type="match status" value="1"/>
</dbReference>
<dbReference type="GO" id="GO:0006302">
    <property type="term" value="P:double-strand break repair"/>
    <property type="evidence" value="ECO:0007669"/>
    <property type="project" value="TreeGrafter"/>
</dbReference>
<evidence type="ECO:0000256" key="1">
    <source>
        <dbReference type="ARBA" id="ARBA00007452"/>
    </source>
</evidence>
<evidence type="ECO:0000256" key="5">
    <source>
        <dbReference type="ARBA" id="ARBA00023204"/>
    </source>
</evidence>
<evidence type="ECO:0000256" key="3">
    <source>
        <dbReference type="ARBA" id="ARBA00022763"/>
    </source>
</evidence>
<accession>A0A0G1NQN3</accession>
<dbReference type="InterPro" id="IPR042242">
    <property type="entry name" value="RecO_C"/>
</dbReference>
<evidence type="ECO:0000313" key="10">
    <source>
        <dbReference type="Proteomes" id="UP000034569"/>
    </source>
</evidence>
<dbReference type="HAMAP" id="MF_00201">
    <property type="entry name" value="RecO"/>
    <property type="match status" value="1"/>
</dbReference>
<proteinExistence type="inferred from homology"/>
<keyword evidence="5 7" id="KW-0234">DNA repair</keyword>
<evidence type="ECO:0000256" key="6">
    <source>
        <dbReference type="ARBA" id="ARBA00033409"/>
    </source>
</evidence>
<evidence type="ECO:0000256" key="2">
    <source>
        <dbReference type="ARBA" id="ARBA00021310"/>
    </source>
</evidence>
<reference evidence="9 10" key="1">
    <citation type="journal article" date="2015" name="Nature">
        <title>rRNA introns, odd ribosomes, and small enigmatic genomes across a large radiation of phyla.</title>
        <authorList>
            <person name="Brown C.T."/>
            <person name="Hug L.A."/>
            <person name="Thomas B.C."/>
            <person name="Sharon I."/>
            <person name="Castelle C.J."/>
            <person name="Singh A."/>
            <person name="Wilkins M.J."/>
            <person name="Williams K.H."/>
            <person name="Banfield J.F."/>
        </authorList>
    </citation>
    <scope>NUCLEOTIDE SEQUENCE [LARGE SCALE GENOMIC DNA]</scope>
</reference>
<dbReference type="GO" id="GO:0006310">
    <property type="term" value="P:DNA recombination"/>
    <property type="evidence" value="ECO:0007669"/>
    <property type="project" value="UniProtKB-UniRule"/>
</dbReference>
<comment type="caution">
    <text evidence="9">The sequence shown here is derived from an EMBL/GenBank/DDBJ whole genome shotgun (WGS) entry which is preliminary data.</text>
</comment>
<keyword evidence="3 7" id="KW-0227">DNA damage</keyword>
<dbReference type="InterPro" id="IPR012340">
    <property type="entry name" value="NA-bd_OB-fold"/>
</dbReference>
<dbReference type="Pfam" id="PF02565">
    <property type="entry name" value="RecO_C"/>
    <property type="match status" value="1"/>
</dbReference>
<dbReference type="AlphaFoldDB" id="A0A0G1NQN3"/>
<organism evidence="9 10">
    <name type="scientific">Candidatus Azambacteria bacterium GW2011_GWC1_46_13</name>
    <dbReference type="NCBI Taxonomy" id="1618619"/>
    <lineage>
        <taxon>Bacteria</taxon>
        <taxon>Candidatus Azamiibacteriota</taxon>
    </lineage>
</organism>
<name>A0A0G1NQN3_9BACT</name>
<dbReference type="InterPro" id="IPR003717">
    <property type="entry name" value="RecO"/>
</dbReference>
<dbReference type="SUPFAM" id="SSF50249">
    <property type="entry name" value="Nucleic acid-binding proteins"/>
    <property type="match status" value="1"/>
</dbReference>
<evidence type="ECO:0000256" key="4">
    <source>
        <dbReference type="ARBA" id="ARBA00023172"/>
    </source>
</evidence>